<dbReference type="CDD" id="cd00303">
    <property type="entry name" value="retropepsin_like"/>
    <property type="match status" value="1"/>
</dbReference>
<keyword evidence="2" id="KW-0808">Transferase</keyword>
<dbReference type="InterPro" id="IPR001584">
    <property type="entry name" value="Integrase_cat-core"/>
</dbReference>
<dbReference type="EMBL" id="BQNB010014696">
    <property type="protein sequence ID" value="GJT31332.1"/>
    <property type="molecule type" value="Genomic_DNA"/>
</dbReference>
<protein>
    <recommendedName>
        <fullName evidence="1">RNA-directed DNA polymerase</fullName>
        <ecNumber evidence="1">2.7.7.49</ecNumber>
    </recommendedName>
    <alternativeName>
        <fullName evidence="8">Gag-Pol-p199</fullName>
    </alternativeName>
    <alternativeName>
        <fullName evidence="9">TY1A-TY1B</fullName>
    </alternativeName>
    <alternativeName>
        <fullName evidence="10">p190</fullName>
    </alternativeName>
</protein>
<evidence type="ECO:0000256" key="3">
    <source>
        <dbReference type="ARBA" id="ARBA00022695"/>
    </source>
</evidence>
<reference evidence="13" key="2">
    <citation type="submission" date="2022-01" db="EMBL/GenBank/DDBJ databases">
        <authorList>
            <person name="Yamashiro T."/>
            <person name="Shiraishi A."/>
            <person name="Satake H."/>
            <person name="Nakayama K."/>
        </authorList>
    </citation>
    <scope>NUCLEOTIDE SEQUENCE</scope>
</reference>
<keyword evidence="5" id="KW-0255">Endonuclease</keyword>
<keyword evidence="14" id="KW-1185">Reference proteome</keyword>
<evidence type="ECO:0000256" key="8">
    <source>
        <dbReference type="ARBA" id="ARBA00030524"/>
    </source>
</evidence>
<sequence>MANPFPNDDANALVPNFNIEFVPNPGHAYFANNNNNNGWIEWDVPLGEMDKPMVDPEFNGEVMDDDDVDVVDAPNLSTYEVGGPSTAIAAQPQVIDDLYREMDNLRERKGALTRMIVEVSDIEATNSIAIGEAHPRVTILEEQVQTLQIALHESRSKNQQWQTTVAEIHSREGTLMQYMLWMEERLTILEKRLPGPPPGAQFMAPKQMSQAAIAKLVSDEVAKALAADRATRNAIGAGGLGNVEGAGNAGEGAIELCRWFEKMESTFAISECAERNKVKFAAATLQEFCPEEEISRMEDELRNLRLRDHDIAAYTNRLNELVLLCPEGETYSSKPTTLNEAIRMAHGLMEHKVQGWKENNVDQNKRKWEGVATGANTEPIRVCFKCGDPNHLANSELCPEKKKQNGRNASGHVYAMKDVDQAQGPNVVTGTFLLNNRYFSMLFDSGSDKSFINASLIHLFDNEPERISASYEVELADGRIASTNTVLKGCTLNLVNHLFKVDLMPIEIGAFDVIIGMDWLADNDAVIISGKKEARKYIEQGCHLFLAHIIEKEKSNKRLEDVPVIHDFPEVFPDDLPGLPPSRQVEFKIDLRSGYHQLRVREEDIPITAFRTRYGHYEFQVMPFGLTNAPAVFMDLMNRVCKPYLDKFVIVFIDDILIYSKTKGEHSEHLKIILDLLKKEKLYAKFSKCDFWLESVQFLGHVINREGVHVDPAKIEAVKNWPVPKSPTEVRQFMGLAGYYRRFIEGFSLIAKPLTKLTQKNKRFEWGADEDEAFQKLKQDLCTAPILALPEGPGDFVVYYDASLKGYGAVLMQRDKVIAYASRQLKTHEENYTTHDLELGAVVFALRLWRHYLYGTKCVVYTDHKSLQYILDQKELNMRQRRWIKLLSDYDCEIRYHPSKANVVADTLSRKVRDKPLRVRSLVMTSCTDLSERIFKAQLEAVKQENVKAENLGRLLKPIFEIHSDGIWYFENLKAEHQRPSGLLHQPEIPEWKWEHITMDFVTSLPRTSSSYDSIWVIVDQLTKLAHFLPMKKTDSMEKLTRQYLKEVVCRHGVPLSIISDRDSRFASGFLRSLQNALGTNLNMSTAYHPETDGQSEGTIQTLEDMLRARAAPFEALYGRKCRSPICWSEVGDSQLTRPELIYAPSTSTSQTNPETQSHVIPLGIEEADHDIEVAHMDNNPIVDFPILELNQPPKHINKWTKDHPIDNVIGDPSRPVSTRHQLQDKALFYYFDAFLSSVKPKSYKDALTESCWIEAMQEELNEFERLKVWEFVPHPDHVMIITLKWIYKVKLDELGGVLKNKAHLAVRGYHQEEDIDFEESFALVSRLEAIHIFIAFAAHMNIVIYQMDVKTAFLNGILHEVMSMMGKLSFFLGLQISQSPRGIFLNQSKYALESLKKYGMETCDPADTPMVEKSKLDEDLQGKAVDPTQPTKKHLHAVKRIFRYLRGTINTGMLYSKNSCIALTAFAYADHASCQDAKKTDYGLVFNKIPLYCDNKSVIALCYNNFQHSRSKHIDIRHHFIKEQVENGVVKHYFVRTKYQLADSFTKPLARERLNFLINKLGMQSMSLETLKKLADEEEE</sequence>
<evidence type="ECO:0000256" key="11">
    <source>
        <dbReference type="ARBA" id="ARBA00057243"/>
    </source>
</evidence>
<dbReference type="Pfam" id="PF00078">
    <property type="entry name" value="RVT_1"/>
    <property type="match status" value="1"/>
</dbReference>
<dbReference type="InterPro" id="IPR000477">
    <property type="entry name" value="RT_dom"/>
</dbReference>
<dbReference type="EC" id="2.7.7.49" evidence="1"/>
<name>A0ABQ5CXR7_9ASTR</name>
<keyword evidence="6" id="KW-0378">Hydrolase</keyword>
<evidence type="ECO:0000256" key="1">
    <source>
        <dbReference type="ARBA" id="ARBA00012493"/>
    </source>
</evidence>
<dbReference type="CDD" id="cd09272">
    <property type="entry name" value="RNase_HI_RT_Ty1"/>
    <property type="match status" value="1"/>
</dbReference>
<feature type="domain" description="Integrase catalytic" evidence="12">
    <location>
        <begin position="986"/>
        <end position="1170"/>
    </location>
</feature>
<dbReference type="CDD" id="cd09274">
    <property type="entry name" value="RNase_HI_RT_Ty3"/>
    <property type="match status" value="1"/>
</dbReference>
<dbReference type="GO" id="GO:0003964">
    <property type="term" value="F:RNA-directed DNA polymerase activity"/>
    <property type="evidence" value="ECO:0007669"/>
    <property type="project" value="UniProtKB-KW"/>
</dbReference>
<accession>A0ABQ5CXR7</accession>
<dbReference type="InterPro" id="IPR050951">
    <property type="entry name" value="Retrovirus_Pol_polyprotein"/>
</dbReference>
<keyword evidence="7 13" id="KW-0695">RNA-directed DNA polymerase</keyword>
<dbReference type="SUPFAM" id="SSF56672">
    <property type="entry name" value="DNA/RNA polymerases"/>
    <property type="match status" value="1"/>
</dbReference>
<organism evidence="13 14">
    <name type="scientific">Tanacetum coccineum</name>
    <dbReference type="NCBI Taxonomy" id="301880"/>
    <lineage>
        <taxon>Eukaryota</taxon>
        <taxon>Viridiplantae</taxon>
        <taxon>Streptophyta</taxon>
        <taxon>Embryophyta</taxon>
        <taxon>Tracheophyta</taxon>
        <taxon>Spermatophyta</taxon>
        <taxon>Magnoliopsida</taxon>
        <taxon>eudicotyledons</taxon>
        <taxon>Gunneridae</taxon>
        <taxon>Pentapetalae</taxon>
        <taxon>asterids</taxon>
        <taxon>campanulids</taxon>
        <taxon>Asterales</taxon>
        <taxon>Asteraceae</taxon>
        <taxon>Asteroideae</taxon>
        <taxon>Anthemideae</taxon>
        <taxon>Anthemidinae</taxon>
        <taxon>Tanacetum</taxon>
    </lineage>
</organism>
<evidence type="ECO:0000256" key="4">
    <source>
        <dbReference type="ARBA" id="ARBA00022722"/>
    </source>
</evidence>
<dbReference type="InterPro" id="IPR043128">
    <property type="entry name" value="Rev_trsase/Diguanyl_cyclase"/>
</dbReference>
<comment type="caution">
    <text evidence="13">The sequence shown here is derived from an EMBL/GenBank/DDBJ whole genome shotgun (WGS) entry which is preliminary data.</text>
</comment>
<dbReference type="Pfam" id="PF08284">
    <property type="entry name" value="RVP_2"/>
    <property type="match status" value="1"/>
</dbReference>
<evidence type="ECO:0000256" key="6">
    <source>
        <dbReference type="ARBA" id="ARBA00022801"/>
    </source>
</evidence>
<evidence type="ECO:0000313" key="13">
    <source>
        <dbReference type="EMBL" id="GJT31332.1"/>
    </source>
</evidence>
<dbReference type="PROSITE" id="PS50994">
    <property type="entry name" value="INTEGRASE"/>
    <property type="match status" value="1"/>
</dbReference>
<dbReference type="InterPro" id="IPR021109">
    <property type="entry name" value="Peptidase_aspartic_dom_sf"/>
</dbReference>
<dbReference type="PANTHER" id="PTHR37984:SF5">
    <property type="entry name" value="PROTEIN NYNRIN-LIKE"/>
    <property type="match status" value="1"/>
</dbReference>
<dbReference type="Proteomes" id="UP001151760">
    <property type="component" value="Unassembled WGS sequence"/>
</dbReference>
<dbReference type="InterPro" id="IPR043502">
    <property type="entry name" value="DNA/RNA_pol_sf"/>
</dbReference>
<proteinExistence type="predicted"/>
<evidence type="ECO:0000256" key="10">
    <source>
        <dbReference type="ARBA" id="ARBA00033113"/>
    </source>
</evidence>
<dbReference type="SUPFAM" id="SSF53098">
    <property type="entry name" value="Ribonuclease H-like"/>
    <property type="match status" value="1"/>
</dbReference>
<dbReference type="InterPro" id="IPR036397">
    <property type="entry name" value="RNaseH_sf"/>
</dbReference>
<dbReference type="InterPro" id="IPR001969">
    <property type="entry name" value="Aspartic_peptidase_AS"/>
</dbReference>
<reference evidence="13" key="1">
    <citation type="journal article" date="2022" name="Int. J. Mol. Sci.">
        <title>Draft Genome of Tanacetum Coccineum: Genomic Comparison of Closely Related Tanacetum-Family Plants.</title>
        <authorList>
            <person name="Yamashiro T."/>
            <person name="Shiraishi A."/>
            <person name="Nakayama K."/>
            <person name="Satake H."/>
        </authorList>
    </citation>
    <scope>NUCLEOTIDE SEQUENCE</scope>
</reference>
<dbReference type="Pfam" id="PF07727">
    <property type="entry name" value="RVT_2"/>
    <property type="match status" value="1"/>
</dbReference>
<keyword evidence="4" id="KW-0540">Nuclease</keyword>
<dbReference type="Pfam" id="PF17917">
    <property type="entry name" value="RT_RNaseH"/>
    <property type="match status" value="1"/>
</dbReference>
<gene>
    <name evidence="13" type="ORF">Tco_0911607</name>
</gene>
<dbReference type="Gene3D" id="2.40.70.10">
    <property type="entry name" value="Acid Proteases"/>
    <property type="match status" value="1"/>
</dbReference>
<dbReference type="InterPro" id="IPR013103">
    <property type="entry name" value="RVT_2"/>
</dbReference>
<dbReference type="Gene3D" id="3.10.10.10">
    <property type="entry name" value="HIV Type 1 Reverse Transcriptase, subunit A, domain 1"/>
    <property type="match status" value="1"/>
</dbReference>
<keyword evidence="3" id="KW-0548">Nucleotidyltransferase</keyword>
<evidence type="ECO:0000313" key="14">
    <source>
        <dbReference type="Proteomes" id="UP001151760"/>
    </source>
</evidence>
<dbReference type="PANTHER" id="PTHR37984">
    <property type="entry name" value="PROTEIN CBG26694"/>
    <property type="match status" value="1"/>
</dbReference>
<dbReference type="Gene3D" id="3.30.70.270">
    <property type="match status" value="2"/>
</dbReference>
<dbReference type="CDD" id="cd01647">
    <property type="entry name" value="RT_LTR"/>
    <property type="match status" value="1"/>
</dbReference>
<evidence type="ECO:0000256" key="5">
    <source>
        <dbReference type="ARBA" id="ARBA00022759"/>
    </source>
</evidence>
<evidence type="ECO:0000256" key="9">
    <source>
        <dbReference type="ARBA" id="ARBA00032154"/>
    </source>
</evidence>
<dbReference type="InterPro" id="IPR012337">
    <property type="entry name" value="RNaseH-like_sf"/>
</dbReference>
<dbReference type="InterPro" id="IPR041373">
    <property type="entry name" value="RT_RNaseH"/>
</dbReference>
<evidence type="ECO:0000256" key="2">
    <source>
        <dbReference type="ARBA" id="ARBA00022679"/>
    </source>
</evidence>
<dbReference type="SUPFAM" id="SSF50630">
    <property type="entry name" value="Acid proteases"/>
    <property type="match status" value="1"/>
</dbReference>
<dbReference type="Gene3D" id="3.30.420.10">
    <property type="entry name" value="Ribonuclease H-like superfamily/Ribonuclease H"/>
    <property type="match status" value="2"/>
</dbReference>
<dbReference type="PROSITE" id="PS00141">
    <property type="entry name" value="ASP_PROTEASE"/>
    <property type="match status" value="1"/>
</dbReference>
<evidence type="ECO:0000256" key="7">
    <source>
        <dbReference type="ARBA" id="ARBA00022918"/>
    </source>
</evidence>
<comment type="function">
    <text evidence="11">Capsid protein (CA) is the structural component of the virus-like particle (VLP), forming the shell that encapsulates the retrotransposons dimeric RNA genome. The particles are assembled from trimer-clustered units and there are holes in the capsid shells that allow for the diffusion of macromolecules. CA also has nucleocapsid-like chaperone activity, promoting primer tRNA(i)-Met annealing to the multipartite primer-binding site (PBS), dimerization of Ty1 RNA and initiation of reverse transcription.</text>
</comment>
<evidence type="ECO:0000259" key="12">
    <source>
        <dbReference type="PROSITE" id="PS50994"/>
    </source>
</evidence>